<dbReference type="AlphaFoldDB" id="A0A8D8DB98"/>
<feature type="signal peptide" evidence="1">
    <location>
        <begin position="1"/>
        <end position="22"/>
    </location>
</feature>
<evidence type="ECO:0000256" key="1">
    <source>
        <dbReference type="SAM" id="SignalP"/>
    </source>
</evidence>
<evidence type="ECO:0000313" key="2">
    <source>
        <dbReference type="EMBL" id="CAG6509540.1"/>
    </source>
</evidence>
<proteinExistence type="predicted"/>
<protein>
    <submittedName>
        <fullName evidence="2">(northern house mosquito) hypothetical protein</fullName>
    </submittedName>
</protein>
<dbReference type="EMBL" id="HBUE01002315">
    <property type="protein sequence ID" value="CAG6444208.1"/>
    <property type="molecule type" value="Transcribed_RNA"/>
</dbReference>
<reference evidence="2" key="1">
    <citation type="submission" date="2021-05" db="EMBL/GenBank/DDBJ databases">
        <authorList>
            <person name="Alioto T."/>
            <person name="Alioto T."/>
            <person name="Gomez Garrido J."/>
        </authorList>
    </citation>
    <scope>NUCLEOTIDE SEQUENCE</scope>
</reference>
<organism evidence="2">
    <name type="scientific">Culex pipiens</name>
    <name type="common">House mosquito</name>
    <dbReference type="NCBI Taxonomy" id="7175"/>
    <lineage>
        <taxon>Eukaryota</taxon>
        <taxon>Metazoa</taxon>
        <taxon>Ecdysozoa</taxon>
        <taxon>Arthropoda</taxon>
        <taxon>Hexapoda</taxon>
        <taxon>Insecta</taxon>
        <taxon>Pterygota</taxon>
        <taxon>Neoptera</taxon>
        <taxon>Endopterygota</taxon>
        <taxon>Diptera</taxon>
        <taxon>Nematocera</taxon>
        <taxon>Culicoidea</taxon>
        <taxon>Culicidae</taxon>
        <taxon>Culicinae</taxon>
        <taxon>Culicini</taxon>
        <taxon>Culex</taxon>
        <taxon>Culex</taxon>
    </lineage>
</organism>
<dbReference type="EMBL" id="HBUE01159738">
    <property type="protein sequence ID" value="CAG6509540.1"/>
    <property type="molecule type" value="Transcribed_RNA"/>
</dbReference>
<accession>A0A8D8DB98</accession>
<feature type="chain" id="PRO_5036260538" evidence="1">
    <location>
        <begin position="23"/>
        <end position="124"/>
    </location>
</feature>
<name>A0A8D8DB98_CULPI</name>
<dbReference type="EMBL" id="HBUE01264880">
    <property type="protein sequence ID" value="CAG6560926.1"/>
    <property type="molecule type" value="Transcribed_RNA"/>
</dbReference>
<keyword evidence="1" id="KW-0732">Signal</keyword>
<sequence>MVTGKFLVLVLQGAFLFDLGNALNCTSCLSAVSWEDCQKAGGVRSCTLEDVNGFHGVLHDGNPNLNQGGPEDEFQCFALHLRMSHPGRKGFSSFAMGCTFKKTQFCQGWPSGMASVAECRTFNG</sequence>